<sequence>MDRSVGGMQAECGSWDAFPADLLAEVLRKFPHSDVKSIRSVHQTCRSSGRHGEALLELRRCTTLRKLDLGSCGLNNAAGTLLIALWGLTQLEHLAIAQHRPKYDECSLVRPPSQKVLVHIAALPHLTSLQLSALDTSHLGDLPSLHGLSALTRLCLKHVNSTRDEDDMHDFLRLIPLQQLLRLELTHCAIGSKDMQLISQATGLTALNLSHCQNLHGSDLQHLSGLPKLESLILDRSYAASWQNSDWSFLQHVTALTELSWAVSADTIGDQNIQGMLDNISGLQGLRRLNLRGHFLGAELGKIAALTALTELDISAASWTWMGMSTRCNASEFNEGLAHIATLNKLQRLNLANTVIDKEGICNLCSGLQELLHLDLSETAVEDAALSHLAALPRVQHLRINNQPALDDISDAGLAEVSRISTLRHLEVRGNHGITAAGLKHLSALKDLSHLDVSDCSSLNPDRALKSLQGKHAAGFQIFAQHNKVPPSRTVTPGLAILGTLKQ</sequence>
<comment type="caution">
    <text evidence="2">The sequence shown here is derived from an EMBL/GenBank/DDBJ whole genome shotgun (WGS) entry which is preliminary data.</text>
</comment>
<dbReference type="SUPFAM" id="SSF52047">
    <property type="entry name" value="RNI-like"/>
    <property type="match status" value="1"/>
</dbReference>
<evidence type="ECO:0008006" key="4">
    <source>
        <dbReference type="Google" id="ProtNLM"/>
    </source>
</evidence>
<dbReference type="Pfam" id="PF13516">
    <property type="entry name" value="LRR_6"/>
    <property type="match status" value="2"/>
</dbReference>
<evidence type="ECO:0000256" key="1">
    <source>
        <dbReference type="ARBA" id="ARBA00004430"/>
    </source>
</evidence>
<dbReference type="InterPro" id="IPR006553">
    <property type="entry name" value="Leu-rich_rpt_Cys-con_subtyp"/>
</dbReference>
<proteinExistence type="predicted"/>
<gene>
    <name evidence="2" type="ORF">WJX75_007897</name>
</gene>
<protein>
    <recommendedName>
        <fullName evidence="4">RNI-like protein</fullName>
    </recommendedName>
</protein>
<dbReference type="InterPro" id="IPR032675">
    <property type="entry name" value="LRR_dom_sf"/>
</dbReference>
<evidence type="ECO:0000313" key="3">
    <source>
        <dbReference type="Proteomes" id="UP001491310"/>
    </source>
</evidence>
<reference evidence="2 3" key="1">
    <citation type="journal article" date="2024" name="Nat. Commun.">
        <title>Phylogenomics reveals the evolutionary origins of lichenization in chlorophyte algae.</title>
        <authorList>
            <person name="Puginier C."/>
            <person name="Libourel C."/>
            <person name="Otte J."/>
            <person name="Skaloud P."/>
            <person name="Haon M."/>
            <person name="Grisel S."/>
            <person name="Petersen M."/>
            <person name="Berrin J.G."/>
            <person name="Delaux P.M."/>
            <person name="Dal Grande F."/>
            <person name="Keller J."/>
        </authorList>
    </citation>
    <scope>NUCLEOTIDE SEQUENCE [LARGE SCALE GENOMIC DNA]</scope>
    <source>
        <strain evidence="2 3">SAG 216-7</strain>
    </source>
</reference>
<accession>A0ABR2YYB8</accession>
<evidence type="ECO:0000313" key="2">
    <source>
        <dbReference type="EMBL" id="KAK9916853.1"/>
    </source>
</evidence>
<dbReference type="PANTHER" id="PTHR12904:SF23">
    <property type="entry name" value="PROTEIN ZER-1 HOMOLOG"/>
    <property type="match status" value="1"/>
</dbReference>
<dbReference type="Proteomes" id="UP001491310">
    <property type="component" value="Unassembled WGS sequence"/>
</dbReference>
<keyword evidence="3" id="KW-1185">Reference proteome</keyword>
<dbReference type="Gene3D" id="3.80.10.10">
    <property type="entry name" value="Ribonuclease Inhibitor"/>
    <property type="match status" value="4"/>
</dbReference>
<dbReference type="SMART" id="SM00367">
    <property type="entry name" value="LRR_CC"/>
    <property type="match status" value="5"/>
</dbReference>
<dbReference type="EMBL" id="JALJOT010000003">
    <property type="protein sequence ID" value="KAK9916853.1"/>
    <property type="molecule type" value="Genomic_DNA"/>
</dbReference>
<comment type="subcellular location">
    <subcellularLocation>
        <location evidence="1">Cytoplasm</location>
        <location evidence="1">Cytoskeleton</location>
        <location evidence="1">Cilium axoneme</location>
    </subcellularLocation>
</comment>
<organism evidence="2 3">
    <name type="scientific">Coccomyxa subellipsoidea</name>
    <dbReference type="NCBI Taxonomy" id="248742"/>
    <lineage>
        <taxon>Eukaryota</taxon>
        <taxon>Viridiplantae</taxon>
        <taxon>Chlorophyta</taxon>
        <taxon>core chlorophytes</taxon>
        <taxon>Trebouxiophyceae</taxon>
        <taxon>Trebouxiophyceae incertae sedis</taxon>
        <taxon>Coccomyxaceae</taxon>
        <taxon>Coccomyxa</taxon>
    </lineage>
</organism>
<name>A0ABR2YYB8_9CHLO</name>
<dbReference type="PANTHER" id="PTHR12904">
    <property type="match status" value="1"/>
</dbReference>
<dbReference type="InterPro" id="IPR051341">
    <property type="entry name" value="Zyg-11_UBL_adapter"/>
</dbReference>
<dbReference type="InterPro" id="IPR001611">
    <property type="entry name" value="Leu-rich_rpt"/>
</dbReference>